<gene>
    <name evidence="2" type="ORF">GCM10010324_00120</name>
</gene>
<accession>A0ABQ2Y2N6</accession>
<name>A0ABQ2Y2N6_9ACTN</name>
<reference evidence="3" key="1">
    <citation type="journal article" date="2019" name="Int. J. Syst. Evol. Microbiol.">
        <title>The Global Catalogue of Microorganisms (GCM) 10K type strain sequencing project: providing services to taxonomists for standard genome sequencing and annotation.</title>
        <authorList>
            <consortium name="The Broad Institute Genomics Platform"/>
            <consortium name="The Broad Institute Genome Sequencing Center for Infectious Disease"/>
            <person name="Wu L."/>
            <person name="Ma J."/>
        </authorList>
    </citation>
    <scope>NUCLEOTIDE SEQUENCE [LARGE SCALE GENOMIC DNA]</scope>
    <source>
        <strain evidence="3">JCM 4586</strain>
    </source>
</reference>
<dbReference type="EMBL" id="BMUT01000001">
    <property type="protein sequence ID" value="GGX59568.1"/>
    <property type="molecule type" value="Genomic_DNA"/>
</dbReference>
<proteinExistence type="predicted"/>
<organism evidence="2 3">
    <name type="scientific">Streptomyces hiroshimensis</name>
    <dbReference type="NCBI Taxonomy" id="66424"/>
    <lineage>
        <taxon>Bacteria</taxon>
        <taxon>Bacillati</taxon>
        <taxon>Actinomycetota</taxon>
        <taxon>Actinomycetes</taxon>
        <taxon>Kitasatosporales</taxon>
        <taxon>Streptomycetaceae</taxon>
        <taxon>Streptomyces</taxon>
    </lineage>
</organism>
<keyword evidence="3" id="KW-1185">Reference proteome</keyword>
<protein>
    <submittedName>
        <fullName evidence="2">Uncharacterized protein</fullName>
    </submittedName>
</protein>
<evidence type="ECO:0000256" key="1">
    <source>
        <dbReference type="SAM" id="MobiDB-lite"/>
    </source>
</evidence>
<evidence type="ECO:0000313" key="2">
    <source>
        <dbReference type="EMBL" id="GGX59568.1"/>
    </source>
</evidence>
<comment type="caution">
    <text evidence="2">The sequence shown here is derived from an EMBL/GenBank/DDBJ whole genome shotgun (WGS) entry which is preliminary data.</text>
</comment>
<sequence>MRRVGRPPVAPAARPRSPGDMDEHPVIRFTNELMVLTDLDQTTAGTFVRRVYQEGTHEGEQRLIVDLHQRDRRITELEQELARLRGEDSG</sequence>
<dbReference type="Proteomes" id="UP000659223">
    <property type="component" value="Unassembled WGS sequence"/>
</dbReference>
<feature type="region of interest" description="Disordered" evidence="1">
    <location>
        <begin position="1"/>
        <end position="24"/>
    </location>
</feature>
<evidence type="ECO:0000313" key="3">
    <source>
        <dbReference type="Proteomes" id="UP000659223"/>
    </source>
</evidence>